<feature type="chain" id="PRO_5034316147" evidence="1">
    <location>
        <begin position="16"/>
        <end position="99"/>
    </location>
</feature>
<accession>A0A8D8SEF9</accession>
<protein>
    <submittedName>
        <fullName evidence="2">Uncharacterized protein</fullName>
    </submittedName>
</protein>
<evidence type="ECO:0000256" key="1">
    <source>
        <dbReference type="SAM" id="SignalP"/>
    </source>
</evidence>
<name>A0A8D8SEF9_9HEMI</name>
<sequence length="99" mass="11316">MWIHIICPLVGGAGGGCTLYTSNQFLPLLDGYLRRFPSLLCPGVADVLNKYIFFTKNVPSMIQEHENWKTVARMMKNILSEKNKIVDEMKRNWNTQRGG</sequence>
<organism evidence="2">
    <name type="scientific">Cacopsylla melanoneura</name>
    <dbReference type="NCBI Taxonomy" id="428564"/>
    <lineage>
        <taxon>Eukaryota</taxon>
        <taxon>Metazoa</taxon>
        <taxon>Ecdysozoa</taxon>
        <taxon>Arthropoda</taxon>
        <taxon>Hexapoda</taxon>
        <taxon>Insecta</taxon>
        <taxon>Pterygota</taxon>
        <taxon>Neoptera</taxon>
        <taxon>Paraneoptera</taxon>
        <taxon>Hemiptera</taxon>
        <taxon>Sternorrhyncha</taxon>
        <taxon>Psylloidea</taxon>
        <taxon>Psyllidae</taxon>
        <taxon>Psyllinae</taxon>
        <taxon>Cacopsylla</taxon>
    </lineage>
</organism>
<dbReference type="AlphaFoldDB" id="A0A8D8SEF9"/>
<dbReference type="EMBL" id="HBUF01208692">
    <property type="protein sequence ID" value="CAG6664857.1"/>
    <property type="molecule type" value="Transcribed_RNA"/>
</dbReference>
<proteinExistence type="predicted"/>
<keyword evidence="1" id="KW-0732">Signal</keyword>
<feature type="signal peptide" evidence="1">
    <location>
        <begin position="1"/>
        <end position="15"/>
    </location>
</feature>
<reference evidence="2" key="1">
    <citation type="submission" date="2021-05" db="EMBL/GenBank/DDBJ databases">
        <authorList>
            <person name="Alioto T."/>
            <person name="Alioto T."/>
            <person name="Gomez Garrido J."/>
        </authorList>
    </citation>
    <scope>NUCLEOTIDE SEQUENCE</scope>
</reference>
<evidence type="ECO:0000313" key="2">
    <source>
        <dbReference type="EMBL" id="CAG6664857.1"/>
    </source>
</evidence>